<evidence type="ECO:0008006" key="3">
    <source>
        <dbReference type="Google" id="ProtNLM"/>
    </source>
</evidence>
<reference evidence="1" key="1">
    <citation type="submission" date="2022-09" db="EMBL/GenBank/DDBJ databases">
        <title>Rhodovastum sp. nov. RN2-1 isolated from soil in Seongnam, South Korea.</title>
        <authorList>
            <person name="Le N.T."/>
        </authorList>
    </citation>
    <scope>NUCLEOTIDE SEQUENCE</scope>
    <source>
        <strain evidence="1">RN2-1</strain>
    </source>
</reference>
<comment type="caution">
    <text evidence="1">The sequence shown here is derived from an EMBL/GenBank/DDBJ whole genome shotgun (WGS) entry which is preliminary data.</text>
</comment>
<dbReference type="Proteomes" id="UP001165679">
    <property type="component" value="Unassembled WGS sequence"/>
</dbReference>
<proteinExistence type="predicted"/>
<name>A0AA41YSK7_9PROT</name>
<organism evidence="1 2">
    <name type="scientific">Limobrevibacterium gyesilva</name>
    <dbReference type="NCBI Taxonomy" id="2991712"/>
    <lineage>
        <taxon>Bacteria</taxon>
        <taxon>Pseudomonadati</taxon>
        <taxon>Pseudomonadota</taxon>
        <taxon>Alphaproteobacteria</taxon>
        <taxon>Acetobacterales</taxon>
        <taxon>Acetobacteraceae</taxon>
        <taxon>Limobrevibacterium</taxon>
    </lineage>
</organism>
<accession>A0AA41YSK7</accession>
<dbReference type="EMBL" id="JAPDNT010000052">
    <property type="protein sequence ID" value="MCW3477787.1"/>
    <property type="molecule type" value="Genomic_DNA"/>
</dbReference>
<gene>
    <name evidence="1" type="ORF">OL599_24870</name>
</gene>
<protein>
    <recommendedName>
        <fullName evidence="3">Integrase</fullName>
    </recommendedName>
</protein>
<evidence type="ECO:0000313" key="2">
    <source>
        <dbReference type="Proteomes" id="UP001165679"/>
    </source>
</evidence>
<keyword evidence="2" id="KW-1185">Reference proteome</keyword>
<evidence type="ECO:0000313" key="1">
    <source>
        <dbReference type="EMBL" id="MCW3477787.1"/>
    </source>
</evidence>
<reference evidence="1" key="2">
    <citation type="submission" date="2022-10" db="EMBL/GenBank/DDBJ databases">
        <authorList>
            <person name="Trinh H.N."/>
        </authorList>
    </citation>
    <scope>NUCLEOTIDE SEQUENCE</scope>
    <source>
        <strain evidence="1">RN2-1</strain>
    </source>
</reference>
<dbReference type="AlphaFoldDB" id="A0AA41YSK7"/>
<sequence>MDWACDGTFYPERVAEAALAHAAGNAVTLAYRRGDAYDLRAEMMEDWAEFCSSPAPRTRWPGRTERMSGEIIKLCSRLSAMLLKSEDSGSRSVARLLQAFARSGIEK</sequence>